<sequence>MSQLVNLKNTLSILILILVISCVSQQKVVTEKPEVEATPKLIFINYLIKNNLNDDKTKSVRCINTIITDGALKKNNNKYLEEGNSGDLNCRQLDKNSNVLQSVIIKNPLVKTFEYVDESNEFRLKTVELDSVEFSLKLKLEPNAAYITISEFSNVENNEKQLIKTPLKL</sequence>
<organism evidence="1 2">
    <name type="scientific">Flaviramulus multivorans</name>
    <dbReference type="NCBI Taxonomy" id="1304750"/>
    <lineage>
        <taxon>Bacteria</taxon>
        <taxon>Pseudomonadati</taxon>
        <taxon>Bacteroidota</taxon>
        <taxon>Flavobacteriia</taxon>
        <taxon>Flavobacteriales</taxon>
        <taxon>Flavobacteriaceae</taxon>
        <taxon>Flaviramulus</taxon>
    </lineage>
</organism>
<proteinExistence type="predicted"/>
<protein>
    <recommendedName>
        <fullName evidence="3">Lipoprotein</fullName>
    </recommendedName>
</protein>
<dbReference type="Proteomes" id="UP001200022">
    <property type="component" value="Unassembled WGS sequence"/>
</dbReference>
<evidence type="ECO:0000313" key="1">
    <source>
        <dbReference type="EMBL" id="MCF7561175.1"/>
    </source>
</evidence>
<reference evidence="1 2" key="1">
    <citation type="submission" date="2022-01" db="EMBL/GenBank/DDBJ databases">
        <title>Draft genome sequence of Sabulilitoribacter multivorans KCTC 32326.</title>
        <authorList>
            <person name="Oh J.-S."/>
        </authorList>
    </citation>
    <scope>NUCLEOTIDE SEQUENCE [LARGE SCALE GENOMIC DNA]</scope>
    <source>
        <strain evidence="1 2">M-M16</strain>
    </source>
</reference>
<accession>A0ABS9IKP8</accession>
<keyword evidence="2" id="KW-1185">Reference proteome</keyword>
<gene>
    <name evidence="1" type="ORF">L3X39_11050</name>
</gene>
<dbReference type="RefSeq" id="WP_237231844.1">
    <property type="nucleotide sequence ID" value="NZ_JAKKDV010000004.1"/>
</dbReference>
<evidence type="ECO:0000313" key="2">
    <source>
        <dbReference type="Proteomes" id="UP001200022"/>
    </source>
</evidence>
<evidence type="ECO:0008006" key="3">
    <source>
        <dbReference type="Google" id="ProtNLM"/>
    </source>
</evidence>
<dbReference type="EMBL" id="JAKKDV010000004">
    <property type="protein sequence ID" value="MCF7561175.1"/>
    <property type="molecule type" value="Genomic_DNA"/>
</dbReference>
<comment type="caution">
    <text evidence="1">The sequence shown here is derived from an EMBL/GenBank/DDBJ whole genome shotgun (WGS) entry which is preliminary data.</text>
</comment>
<name>A0ABS9IKP8_9FLAO</name>